<keyword evidence="6 7" id="KW-0472">Membrane</keyword>
<evidence type="ECO:0000256" key="2">
    <source>
        <dbReference type="ARBA" id="ARBA00022448"/>
    </source>
</evidence>
<evidence type="ECO:0000256" key="5">
    <source>
        <dbReference type="ARBA" id="ARBA00022989"/>
    </source>
</evidence>
<evidence type="ECO:0000256" key="3">
    <source>
        <dbReference type="ARBA" id="ARBA00022475"/>
    </source>
</evidence>
<evidence type="ECO:0000256" key="7">
    <source>
        <dbReference type="RuleBase" id="RU363032"/>
    </source>
</evidence>
<reference evidence="8 9" key="1">
    <citation type="submission" date="2020-09" db="EMBL/GenBank/DDBJ databases">
        <title>Characterization of Treponema spp. from bovine digital dermatitis in Korea.</title>
        <authorList>
            <person name="Espiritu H.M."/>
            <person name="Cho Y.I."/>
            <person name="Mamuad L."/>
        </authorList>
    </citation>
    <scope>NUCLEOTIDE SEQUENCE [LARGE SCALE GENOMIC DNA]</scope>
    <source>
        <strain evidence="8 9">KS1</strain>
    </source>
</reference>
<feature type="transmembrane region" description="Helical" evidence="7">
    <location>
        <begin position="277"/>
        <end position="302"/>
    </location>
</feature>
<dbReference type="GeneID" id="301090570"/>
<dbReference type="Pfam" id="PF19300">
    <property type="entry name" value="BPD_transp_1_N"/>
    <property type="match status" value="1"/>
</dbReference>
<dbReference type="PANTHER" id="PTHR30465">
    <property type="entry name" value="INNER MEMBRANE ABC TRANSPORTER"/>
    <property type="match status" value="1"/>
</dbReference>
<dbReference type="EMBL" id="CP061839">
    <property type="protein sequence ID" value="QOW59898.1"/>
    <property type="molecule type" value="Genomic_DNA"/>
</dbReference>
<dbReference type="InterPro" id="IPR045621">
    <property type="entry name" value="BPD_transp_1_N"/>
</dbReference>
<dbReference type="GO" id="GO:0005886">
    <property type="term" value="C:plasma membrane"/>
    <property type="evidence" value="ECO:0007669"/>
    <property type="project" value="UniProtKB-SubCell"/>
</dbReference>
<evidence type="ECO:0000313" key="9">
    <source>
        <dbReference type="Proteomes" id="UP000593915"/>
    </source>
</evidence>
<name>A0A7S6WMJ4_9SPIR</name>
<evidence type="ECO:0000256" key="6">
    <source>
        <dbReference type="ARBA" id="ARBA00023136"/>
    </source>
</evidence>
<dbReference type="SUPFAM" id="SSF161098">
    <property type="entry name" value="MetI-like"/>
    <property type="match status" value="1"/>
</dbReference>
<dbReference type="AlphaFoldDB" id="A0A7S6WMJ4"/>
<evidence type="ECO:0000256" key="1">
    <source>
        <dbReference type="ARBA" id="ARBA00004651"/>
    </source>
</evidence>
<feature type="transmembrane region" description="Helical" evidence="7">
    <location>
        <begin position="103"/>
        <end position="124"/>
    </location>
</feature>
<dbReference type="Proteomes" id="UP000593915">
    <property type="component" value="Chromosome"/>
</dbReference>
<dbReference type="PROSITE" id="PS50928">
    <property type="entry name" value="ABC_TM1"/>
    <property type="match status" value="1"/>
</dbReference>
<dbReference type="RefSeq" id="WP_020965862.1">
    <property type="nucleotide sequence ID" value="NZ_CP045670.1"/>
</dbReference>
<keyword evidence="4 7" id="KW-0812">Transmembrane</keyword>
<organism evidence="8 9">
    <name type="scientific">Treponema pedis</name>
    <dbReference type="NCBI Taxonomy" id="409322"/>
    <lineage>
        <taxon>Bacteria</taxon>
        <taxon>Pseudomonadati</taxon>
        <taxon>Spirochaetota</taxon>
        <taxon>Spirochaetia</taxon>
        <taxon>Spirochaetales</taxon>
        <taxon>Treponemataceae</taxon>
        <taxon>Treponema</taxon>
    </lineage>
</organism>
<keyword evidence="3" id="KW-1003">Cell membrane</keyword>
<comment type="similarity">
    <text evidence="7">Belongs to the binding-protein-dependent transport system permease family.</text>
</comment>
<gene>
    <name evidence="8" type="ORF">IFE08_08480</name>
</gene>
<evidence type="ECO:0000313" key="8">
    <source>
        <dbReference type="EMBL" id="QOW59898.1"/>
    </source>
</evidence>
<dbReference type="Gene3D" id="1.10.3720.10">
    <property type="entry name" value="MetI-like"/>
    <property type="match status" value="1"/>
</dbReference>
<dbReference type="InterPro" id="IPR035906">
    <property type="entry name" value="MetI-like_sf"/>
</dbReference>
<feature type="transmembrane region" description="Helical" evidence="7">
    <location>
        <begin position="242"/>
        <end position="265"/>
    </location>
</feature>
<accession>A0A7S6WMJ4</accession>
<dbReference type="InterPro" id="IPR000515">
    <property type="entry name" value="MetI-like"/>
</dbReference>
<dbReference type="CDD" id="cd06261">
    <property type="entry name" value="TM_PBP2"/>
    <property type="match status" value="1"/>
</dbReference>
<sequence length="310" mass="34186">MGRYIAKRIIYMFITLFIIATATFYLMHSVPGDPLTARIQKALPPQVRANFEKKYGLDKSVMEQYFIFLKNVFTKGDLGESITYPGLKVSDTILKNAPVSGSIGSRALIIGIVLGVIAGMIAALKRGKWPDYLVIFIAILGVTMPSFVLASLLQYFFAVILGILPAIGWGSAEKYKIIPVLALSFGTIATYARYVRSSVLEVLSADYILTAEAKGVSHFNILRKHVFRNAMTPSLTLLAGRIAGIFTGSFVIEKVFSIPGLGFFFVKSISDRDYPMIVGTTLFFAVLFILSQLIVDILYVLVDPRIKLAE</sequence>
<comment type="subcellular location">
    <subcellularLocation>
        <location evidence="1 7">Cell membrane</location>
        <topology evidence="1 7">Multi-pass membrane protein</topology>
    </subcellularLocation>
</comment>
<protein>
    <submittedName>
        <fullName evidence="8">ABC transporter permease</fullName>
    </submittedName>
</protein>
<feature type="transmembrane region" description="Helical" evidence="7">
    <location>
        <begin position="9"/>
        <end position="27"/>
    </location>
</feature>
<keyword evidence="5 7" id="KW-1133">Transmembrane helix</keyword>
<keyword evidence="2 7" id="KW-0813">Transport</keyword>
<evidence type="ECO:0000256" key="4">
    <source>
        <dbReference type="ARBA" id="ARBA00022692"/>
    </source>
</evidence>
<proteinExistence type="inferred from homology"/>
<feature type="transmembrane region" description="Helical" evidence="7">
    <location>
        <begin position="131"/>
        <end position="149"/>
    </location>
</feature>
<dbReference type="PANTHER" id="PTHR30465:SF74">
    <property type="entry name" value="OLIGOPEPTIDE TRANSPORT SYSTEM PERMEASE PROTEIN OPPB"/>
    <property type="match status" value="1"/>
</dbReference>
<dbReference type="GO" id="GO:0055085">
    <property type="term" value="P:transmembrane transport"/>
    <property type="evidence" value="ECO:0007669"/>
    <property type="project" value="InterPro"/>
</dbReference>
<feature type="transmembrane region" description="Helical" evidence="7">
    <location>
        <begin position="177"/>
        <end position="194"/>
    </location>
</feature>
<dbReference type="Pfam" id="PF00528">
    <property type="entry name" value="BPD_transp_1"/>
    <property type="match status" value="1"/>
</dbReference>